<feature type="compositionally biased region" description="Low complexity" evidence="1">
    <location>
        <begin position="42"/>
        <end position="58"/>
    </location>
</feature>
<organism evidence="2">
    <name type="scientific">Arion vulgaris</name>
    <dbReference type="NCBI Taxonomy" id="1028688"/>
    <lineage>
        <taxon>Eukaryota</taxon>
        <taxon>Metazoa</taxon>
        <taxon>Spiralia</taxon>
        <taxon>Lophotrochozoa</taxon>
        <taxon>Mollusca</taxon>
        <taxon>Gastropoda</taxon>
        <taxon>Heterobranchia</taxon>
        <taxon>Euthyneura</taxon>
        <taxon>Panpulmonata</taxon>
        <taxon>Eupulmonata</taxon>
        <taxon>Stylommatophora</taxon>
        <taxon>Helicina</taxon>
        <taxon>Arionoidea</taxon>
        <taxon>Arionidae</taxon>
        <taxon>Arion</taxon>
    </lineage>
</organism>
<dbReference type="AlphaFoldDB" id="A0A0B6Y4K2"/>
<evidence type="ECO:0000256" key="1">
    <source>
        <dbReference type="SAM" id="MobiDB-lite"/>
    </source>
</evidence>
<reference evidence="2" key="1">
    <citation type="submission" date="2014-12" db="EMBL/GenBank/DDBJ databases">
        <title>Insight into the proteome of Arion vulgaris.</title>
        <authorList>
            <person name="Aradska J."/>
            <person name="Bulat T."/>
            <person name="Smidak R."/>
            <person name="Sarate P."/>
            <person name="Gangsoo J."/>
            <person name="Sialana F."/>
            <person name="Bilban M."/>
            <person name="Lubec G."/>
        </authorList>
    </citation>
    <scope>NUCLEOTIDE SEQUENCE</scope>
    <source>
        <tissue evidence="2">Skin</tissue>
    </source>
</reference>
<feature type="compositionally biased region" description="Polar residues" evidence="1">
    <location>
        <begin position="74"/>
        <end position="118"/>
    </location>
</feature>
<evidence type="ECO:0000313" key="2">
    <source>
        <dbReference type="EMBL" id="CEK51003.1"/>
    </source>
</evidence>
<feature type="region of interest" description="Disordered" evidence="1">
    <location>
        <begin position="40"/>
        <end position="118"/>
    </location>
</feature>
<dbReference type="EMBL" id="HACG01004138">
    <property type="protein sequence ID" value="CEK51003.1"/>
    <property type="molecule type" value="Transcribed_RNA"/>
</dbReference>
<feature type="non-terminal residue" evidence="2">
    <location>
        <position position="118"/>
    </location>
</feature>
<sequence>SPENQHCKDGVVNDELGIYSATRDSIVHSIPENEIHAECMKTSTSANTTTTTSTSSQQSDRKPEAIQLGFLNKPHNTSASAVSGQTASKAAAVSGQTAPKTAVSSQTASKAVAVSGQT</sequence>
<accession>A0A0B6Y4K2</accession>
<gene>
    <name evidence="2" type="primary">ORF12219</name>
</gene>
<protein>
    <submittedName>
        <fullName evidence="2">Uncharacterized protein</fullName>
    </submittedName>
</protein>
<proteinExistence type="predicted"/>
<feature type="non-terminal residue" evidence="2">
    <location>
        <position position="1"/>
    </location>
</feature>
<name>A0A0B6Y4K2_9EUPU</name>